<evidence type="ECO:0000313" key="2">
    <source>
        <dbReference type="Proteomes" id="UP000030645"/>
    </source>
</evidence>
<organism evidence="1 2">
    <name type="scientific">Morus notabilis</name>
    <dbReference type="NCBI Taxonomy" id="981085"/>
    <lineage>
        <taxon>Eukaryota</taxon>
        <taxon>Viridiplantae</taxon>
        <taxon>Streptophyta</taxon>
        <taxon>Embryophyta</taxon>
        <taxon>Tracheophyta</taxon>
        <taxon>Spermatophyta</taxon>
        <taxon>Magnoliopsida</taxon>
        <taxon>eudicotyledons</taxon>
        <taxon>Gunneridae</taxon>
        <taxon>Pentapetalae</taxon>
        <taxon>rosids</taxon>
        <taxon>fabids</taxon>
        <taxon>Rosales</taxon>
        <taxon>Moraceae</taxon>
        <taxon>Moreae</taxon>
        <taxon>Morus</taxon>
    </lineage>
</organism>
<proteinExistence type="predicted"/>
<sequence>MKINEKEEYIDSIGRLAHHLREPHEVKTVIITCIQEACLDDEILNVDKLKRKLQPYFSPEMRRLGLNALDEIEEQTAELWILKGGIPAYIGAMVMRHVHDRLVNQNDNADLVSILSVLPSGRNSGSKKDLGWETHLCLETLRKAHSSSACDL</sequence>
<accession>W9RK84</accession>
<name>W9RK84_9ROSA</name>
<dbReference type="EMBL" id="KE345185">
    <property type="protein sequence ID" value="EXB95025.1"/>
    <property type="molecule type" value="Genomic_DNA"/>
</dbReference>
<gene>
    <name evidence="1" type="ORF">L484_002699</name>
</gene>
<protein>
    <submittedName>
        <fullName evidence="1">Uncharacterized protein</fullName>
    </submittedName>
</protein>
<dbReference type="Proteomes" id="UP000030645">
    <property type="component" value="Unassembled WGS sequence"/>
</dbReference>
<dbReference type="AlphaFoldDB" id="W9RK84"/>
<evidence type="ECO:0000313" key="1">
    <source>
        <dbReference type="EMBL" id="EXB95025.1"/>
    </source>
</evidence>
<reference evidence="2" key="1">
    <citation type="submission" date="2013-01" db="EMBL/GenBank/DDBJ databases">
        <title>Draft Genome Sequence of a Mulberry Tree, Morus notabilis C.K. Schneid.</title>
        <authorList>
            <person name="He N."/>
            <person name="Zhao S."/>
        </authorList>
    </citation>
    <scope>NUCLEOTIDE SEQUENCE</scope>
</reference>
<keyword evidence="2" id="KW-1185">Reference proteome</keyword>